<comment type="caution">
    <text evidence="2">The sequence shown here is derived from an EMBL/GenBank/DDBJ whole genome shotgun (WGS) entry which is preliminary data.</text>
</comment>
<dbReference type="OrthoDB" id="10490883at2759"/>
<organism evidence="2 3">
    <name type="scientific">Botryosphaeria dothidea</name>
    <dbReference type="NCBI Taxonomy" id="55169"/>
    <lineage>
        <taxon>Eukaryota</taxon>
        <taxon>Fungi</taxon>
        <taxon>Dikarya</taxon>
        <taxon>Ascomycota</taxon>
        <taxon>Pezizomycotina</taxon>
        <taxon>Dothideomycetes</taxon>
        <taxon>Dothideomycetes incertae sedis</taxon>
        <taxon>Botryosphaeriales</taxon>
        <taxon>Botryosphaeriaceae</taxon>
        <taxon>Botryosphaeria</taxon>
    </lineage>
</organism>
<evidence type="ECO:0000313" key="2">
    <source>
        <dbReference type="EMBL" id="KAF4304205.1"/>
    </source>
</evidence>
<sequence length="121" mass="13931">MARVKTFAPPRPVDDFHLEIKVLELVEKLFPDKTFLLSVGRTGVDYARLTERVTSTKNRIHINITYGEPTALARLYNLLNDVVNYQQVDAEKDTIEVLKELQEQPPMDKEQSAAEFRKKDA</sequence>
<protein>
    <submittedName>
        <fullName evidence="2">Uncharacterized protein</fullName>
    </submittedName>
</protein>
<dbReference type="AlphaFoldDB" id="A0A8H4IMG5"/>
<dbReference type="Proteomes" id="UP000572817">
    <property type="component" value="Unassembled WGS sequence"/>
</dbReference>
<evidence type="ECO:0000256" key="1">
    <source>
        <dbReference type="SAM" id="MobiDB-lite"/>
    </source>
</evidence>
<keyword evidence="3" id="KW-1185">Reference proteome</keyword>
<gene>
    <name evidence="2" type="ORF">GTA08_BOTSDO08425</name>
</gene>
<feature type="region of interest" description="Disordered" evidence="1">
    <location>
        <begin position="100"/>
        <end position="121"/>
    </location>
</feature>
<evidence type="ECO:0000313" key="3">
    <source>
        <dbReference type="Proteomes" id="UP000572817"/>
    </source>
</evidence>
<reference evidence="2" key="1">
    <citation type="submission" date="2020-04" db="EMBL/GenBank/DDBJ databases">
        <title>Genome Assembly and Annotation of Botryosphaeria dothidea sdau 11-99, a Latent Pathogen of Apple Fruit Ring Rot in China.</title>
        <authorList>
            <person name="Yu C."/>
            <person name="Diao Y."/>
            <person name="Lu Q."/>
            <person name="Zhao J."/>
            <person name="Cui S."/>
            <person name="Peng C."/>
            <person name="He B."/>
            <person name="Liu H."/>
        </authorList>
    </citation>
    <scope>NUCLEOTIDE SEQUENCE [LARGE SCALE GENOMIC DNA]</scope>
    <source>
        <strain evidence="2">Sdau11-99</strain>
    </source>
</reference>
<dbReference type="EMBL" id="WWBZ02000051">
    <property type="protein sequence ID" value="KAF4304205.1"/>
    <property type="molecule type" value="Genomic_DNA"/>
</dbReference>
<proteinExistence type="predicted"/>
<accession>A0A8H4IMG5</accession>
<name>A0A8H4IMG5_9PEZI</name>